<protein>
    <submittedName>
        <fullName evidence="11">Preprotein translocase subunit SecE</fullName>
    </submittedName>
</protein>
<reference evidence="13" key="2">
    <citation type="submission" date="2018-02" db="EMBL/GenBank/DDBJ databases">
        <title>Genome reduction pattern in chromatophore genome of Paulinella.</title>
        <authorList>
            <person name="Lhee D."/>
            <person name="Yoon H.S."/>
        </authorList>
    </citation>
    <scope>NUCLEOTIDE SEQUENCE</scope>
    <source>
        <strain evidence="13">NZ27</strain>
    </source>
</reference>
<evidence type="ECO:0000313" key="14">
    <source>
        <dbReference type="EMBL" id="BBL86122.1"/>
    </source>
</evidence>
<dbReference type="RefSeq" id="YP_009530611.1">
    <property type="nucleotide sequence ID" value="NC_039737.1"/>
</dbReference>
<dbReference type="EMBL" id="KY124271">
    <property type="protein sequence ID" value="AQX44908.1"/>
    <property type="molecule type" value="Genomic_DNA"/>
</dbReference>
<geneLocation type="plastid" evidence="11"/>
<dbReference type="NCBIfam" id="TIGR00964">
    <property type="entry name" value="secE_bact"/>
    <property type="match status" value="1"/>
</dbReference>
<evidence type="ECO:0000256" key="1">
    <source>
        <dbReference type="ARBA" id="ARBA00004370"/>
    </source>
</evidence>
<proteinExistence type="inferred from homology"/>
<dbReference type="GO" id="GO:0009306">
    <property type="term" value="P:protein secretion"/>
    <property type="evidence" value="ECO:0007669"/>
    <property type="project" value="InterPro"/>
</dbReference>
<dbReference type="GeneID" id="38331227"/>
<dbReference type="EMBL" id="KX897545">
    <property type="protein sequence ID" value="APP88141.1"/>
    <property type="molecule type" value="Genomic_DNA"/>
</dbReference>
<feature type="transmembrane region" description="Helical" evidence="10">
    <location>
        <begin position="50"/>
        <end position="71"/>
    </location>
</feature>
<dbReference type="GO" id="GO:0006605">
    <property type="term" value="P:protein targeting"/>
    <property type="evidence" value="ECO:0007669"/>
    <property type="project" value="InterPro"/>
</dbReference>
<evidence type="ECO:0000256" key="4">
    <source>
        <dbReference type="ARBA" id="ARBA00022692"/>
    </source>
</evidence>
<dbReference type="GO" id="GO:0008320">
    <property type="term" value="F:protein transmembrane transporter activity"/>
    <property type="evidence" value="ECO:0007669"/>
    <property type="project" value="InterPro"/>
</dbReference>
<evidence type="ECO:0000256" key="6">
    <source>
        <dbReference type="ARBA" id="ARBA00022989"/>
    </source>
</evidence>
<reference evidence="11" key="1">
    <citation type="journal article" date="2017" name="Protist">
        <title>Diversity of the Photosynthetic Paulinella Species, with the Description of Paulinella micropora sp. nov. and the Chromatophore Genome Sequence for strain KR01.</title>
        <authorList>
            <person name="Lhee D."/>
            <person name="Yang E.C."/>
            <person name="Kim J.I."/>
            <person name="Nakayama T."/>
            <person name="Zuccarello G."/>
            <person name="Andersen R.A."/>
            <person name="Yoon H.S."/>
        </authorList>
    </citation>
    <scope>NUCLEOTIDE SEQUENCE</scope>
    <source>
        <strain evidence="12">FK01</strain>
        <strain evidence="11">KR01</strain>
    </source>
</reference>
<comment type="similarity">
    <text evidence="2">Belongs to the SecE/SEC61-gamma family.</text>
</comment>
<evidence type="ECO:0000256" key="3">
    <source>
        <dbReference type="ARBA" id="ARBA00022448"/>
    </source>
</evidence>
<dbReference type="InterPro" id="IPR001901">
    <property type="entry name" value="Translocase_SecE/Sec61-g"/>
</dbReference>
<keyword evidence="4 10" id="KW-0812">Transmembrane</keyword>
<evidence type="ECO:0000313" key="13">
    <source>
        <dbReference type="EMBL" id="AXY63300.1"/>
    </source>
</evidence>
<evidence type="ECO:0000256" key="9">
    <source>
        <dbReference type="SAM" id="MobiDB-lite"/>
    </source>
</evidence>
<feature type="region of interest" description="Disordered" evidence="9">
    <location>
        <begin position="1"/>
        <end position="22"/>
    </location>
</feature>
<keyword evidence="15" id="KW-1185">Reference proteome</keyword>
<accession>A0A1L5YBT4</accession>
<dbReference type="GO" id="GO:0016020">
    <property type="term" value="C:membrane"/>
    <property type="evidence" value="ECO:0007669"/>
    <property type="project" value="UniProtKB-SubCell"/>
</dbReference>
<organism evidence="11">
    <name type="scientific">Paulinella micropora</name>
    <dbReference type="NCBI Taxonomy" id="1928728"/>
    <lineage>
        <taxon>Eukaryota</taxon>
        <taxon>Sar</taxon>
        <taxon>Rhizaria</taxon>
        <taxon>Cercozoa</taxon>
        <taxon>Imbricatea</taxon>
        <taxon>Silicofilosea</taxon>
        <taxon>Euglyphida</taxon>
        <taxon>Paulinellidae</taxon>
        <taxon>Paulinella</taxon>
    </lineage>
</organism>
<evidence type="ECO:0000313" key="12">
    <source>
        <dbReference type="EMBL" id="AQX44908.1"/>
    </source>
</evidence>
<gene>
    <name evidence="11" type="primary">secE</name>
    <name evidence="14" type="synonym">MYN1_Chr_305</name>
    <name evidence="11" type="ORF">PCKR_354</name>
    <name evidence="12" type="ORF">PFK_354</name>
    <name evidence="13" type="ORF">PMNZ_356</name>
    <name evidence="14" type="ORF">PMYN1_Chma313</name>
</gene>
<evidence type="ECO:0000256" key="8">
    <source>
        <dbReference type="ARBA" id="ARBA00023136"/>
    </source>
</evidence>
<feature type="compositionally biased region" description="Basic and acidic residues" evidence="9">
    <location>
        <begin position="1"/>
        <end position="13"/>
    </location>
</feature>
<comment type="subcellular location">
    <subcellularLocation>
        <location evidence="1">Membrane</location>
    </subcellularLocation>
</comment>
<dbReference type="EMBL" id="LC490351">
    <property type="protein sequence ID" value="BBL86122.1"/>
    <property type="molecule type" value="Genomic_DNA"/>
</dbReference>
<keyword evidence="6 10" id="KW-1133">Transmembrane helix</keyword>
<evidence type="ECO:0000313" key="11">
    <source>
        <dbReference type="EMBL" id="APP88141.1"/>
    </source>
</evidence>
<dbReference type="Gene3D" id="1.20.5.1030">
    <property type="entry name" value="Preprotein translocase secy subunit"/>
    <property type="match status" value="1"/>
</dbReference>
<dbReference type="GO" id="GO:0006886">
    <property type="term" value="P:intracellular protein transport"/>
    <property type="evidence" value="ECO:0007669"/>
    <property type="project" value="InterPro"/>
</dbReference>
<evidence type="ECO:0000256" key="2">
    <source>
        <dbReference type="ARBA" id="ARBA00008274"/>
    </source>
</evidence>
<keyword evidence="7" id="KW-0811">Translocation</keyword>
<keyword evidence="3" id="KW-0813">Transport</keyword>
<sequence>MTNPHSPEDKTDVVSRLSSSPLSKPGLLNSILSELQLVVWPSRQQILSESIIVIIIVGLSAIAIAAVDNFYGWSSQQIFL</sequence>
<name>A0A1L5YBT4_9EUKA</name>
<evidence type="ECO:0000313" key="15">
    <source>
        <dbReference type="Proteomes" id="UP000503178"/>
    </source>
</evidence>
<keyword evidence="11" id="KW-0934">Plastid</keyword>
<reference evidence="14 15" key="3">
    <citation type="submission" date="2019-06" db="EMBL/GenBank/DDBJ databases">
        <title>A hidden player of endosymbiotic evolution: DNA virus triggered massive gene transfer.</title>
        <authorList>
            <person name="Matsuo M."/>
            <person name="Katahata A."/>
            <person name="Tachikawa M."/>
            <person name="Minakuchi Y."/>
            <person name="Noguchi H."/>
            <person name="Toyoda A."/>
            <person name="Fujiyama A."/>
            <person name="Suzuki Y."/>
            <person name="Satoh S."/>
            <person name="Nakayama T."/>
            <person name="Kamikawa R."/>
            <person name="Nomura M."/>
            <person name="Inagaki Y."/>
            <person name="Ishida K."/>
            <person name="Obokata J."/>
        </authorList>
    </citation>
    <scope>NUCLEOTIDE SEQUENCE [LARGE SCALE GENOMIC DNA]</scope>
    <source>
        <strain evidence="14 15">MYN1</strain>
    </source>
</reference>
<dbReference type="EMBL" id="MG976688">
    <property type="protein sequence ID" value="AXY63300.1"/>
    <property type="molecule type" value="Genomic_DNA"/>
</dbReference>
<dbReference type="AlphaFoldDB" id="A0A1L5YBT4"/>
<dbReference type="Proteomes" id="UP000503178">
    <property type="component" value="Chromatophore Pltd"/>
</dbReference>
<dbReference type="InterPro" id="IPR005807">
    <property type="entry name" value="SecE_bac"/>
</dbReference>
<dbReference type="HAMAP" id="MF_00422">
    <property type="entry name" value="SecE"/>
    <property type="match status" value="1"/>
</dbReference>
<dbReference type="Pfam" id="PF00584">
    <property type="entry name" value="SecE"/>
    <property type="match status" value="1"/>
</dbReference>
<keyword evidence="5" id="KW-0653">Protein transport</keyword>
<evidence type="ECO:0000256" key="5">
    <source>
        <dbReference type="ARBA" id="ARBA00022927"/>
    </source>
</evidence>
<keyword evidence="8 10" id="KW-0472">Membrane</keyword>
<evidence type="ECO:0000256" key="10">
    <source>
        <dbReference type="SAM" id="Phobius"/>
    </source>
</evidence>
<dbReference type="InterPro" id="IPR038379">
    <property type="entry name" value="SecE_sf"/>
</dbReference>
<evidence type="ECO:0000256" key="7">
    <source>
        <dbReference type="ARBA" id="ARBA00023010"/>
    </source>
</evidence>